<keyword evidence="4" id="KW-1185">Reference proteome</keyword>
<dbReference type="Gene3D" id="3.30.2130.10">
    <property type="entry name" value="VC0802-like"/>
    <property type="match status" value="1"/>
</dbReference>
<reference evidence="3 4" key="1">
    <citation type="submission" date="2020-07" db="EMBL/GenBank/DDBJ databases">
        <title>Sequencing the genomes of 1000 actinobacteria strains.</title>
        <authorList>
            <person name="Klenk H.-P."/>
        </authorList>
    </citation>
    <scope>NUCLEOTIDE SEQUENCE [LARGE SCALE GENOMIC DNA]</scope>
    <source>
        <strain evidence="3 4">DSM 104006</strain>
    </source>
</reference>
<accession>A0A853BD32</accession>
<dbReference type="PIRSF" id="PIRSF008459">
    <property type="entry name" value="UCP008459"/>
    <property type="match status" value="1"/>
</dbReference>
<feature type="domain" description="CASTOR ACT" evidence="1">
    <location>
        <begin position="58"/>
        <end position="119"/>
    </location>
</feature>
<gene>
    <name evidence="3" type="ORF">HNR02_006285</name>
</gene>
<evidence type="ECO:0000313" key="4">
    <source>
        <dbReference type="Proteomes" id="UP000549616"/>
    </source>
</evidence>
<evidence type="ECO:0000259" key="1">
    <source>
        <dbReference type="Pfam" id="PF13840"/>
    </source>
</evidence>
<dbReference type="InterPro" id="IPR049447">
    <property type="entry name" value="A9CJY8-like_N"/>
</dbReference>
<dbReference type="PANTHER" id="PTHR31131">
    <property type="entry name" value="CHROMOSOME 1, WHOLE GENOME SHOTGUN SEQUENCE"/>
    <property type="match status" value="1"/>
</dbReference>
<dbReference type="EMBL" id="JACCFK010000002">
    <property type="protein sequence ID" value="NYI92910.1"/>
    <property type="molecule type" value="Genomic_DNA"/>
</dbReference>
<evidence type="ECO:0000259" key="2">
    <source>
        <dbReference type="Pfam" id="PF21631"/>
    </source>
</evidence>
<dbReference type="PANTHER" id="PTHR31131:SF6">
    <property type="entry name" value="CASTOR ACT DOMAIN-CONTAINING PROTEIN"/>
    <property type="match status" value="1"/>
</dbReference>
<dbReference type="InterPro" id="IPR027795">
    <property type="entry name" value="CASTOR_ACT_dom"/>
</dbReference>
<comment type="caution">
    <text evidence="3">The sequence shown here is derived from an EMBL/GenBank/DDBJ whole genome shotgun (WGS) entry which is preliminary data.</text>
</comment>
<dbReference type="SUPFAM" id="SSF55021">
    <property type="entry name" value="ACT-like"/>
    <property type="match status" value="2"/>
</dbReference>
<evidence type="ECO:0000313" key="3">
    <source>
        <dbReference type="EMBL" id="NYI92910.1"/>
    </source>
</evidence>
<dbReference type="Pfam" id="PF21631">
    <property type="entry name" value="A9CJY8-like_N"/>
    <property type="match status" value="1"/>
</dbReference>
<dbReference type="Pfam" id="PF13840">
    <property type="entry name" value="ACT_7"/>
    <property type="match status" value="1"/>
</dbReference>
<name>A0A853BD32_9PSEU</name>
<feature type="domain" description="A9CJY8-like N-terminal" evidence="2">
    <location>
        <begin position="11"/>
        <end position="54"/>
    </location>
</feature>
<dbReference type="InterPro" id="IPR016540">
    <property type="entry name" value="UCP008459"/>
</dbReference>
<proteinExistence type="predicted"/>
<dbReference type="Proteomes" id="UP000549616">
    <property type="component" value="Unassembled WGS sequence"/>
</dbReference>
<sequence length="141" mass="14203">MKRLAIDLQPGEYAVARLDPGAPAPEIDAPGGLVSVTRTAAEISVICPADKVPAGARVESGWRLLTVRGPLAFTLTGIIAALAGELASAGVALFSLSTFDTDHVLVKDGELARAIGALRAAGHEVAEQVSPAGTPSAPPGC</sequence>
<dbReference type="AlphaFoldDB" id="A0A853BD32"/>
<organism evidence="3 4">
    <name type="scientific">Amycolatopsis endophytica</name>
    <dbReference type="NCBI Taxonomy" id="860233"/>
    <lineage>
        <taxon>Bacteria</taxon>
        <taxon>Bacillati</taxon>
        <taxon>Actinomycetota</taxon>
        <taxon>Actinomycetes</taxon>
        <taxon>Pseudonocardiales</taxon>
        <taxon>Pseudonocardiaceae</taxon>
        <taxon>Amycolatopsis</taxon>
    </lineage>
</organism>
<dbReference type="InterPro" id="IPR045865">
    <property type="entry name" value="ACT-like_dom_sf"/>
</dbReference>
<protein>
    <recommendedName>
        <fullName evidence="5">Aspartate kinase</fullName>
    </recommendedName>
</protein>
<evidence type="ECO:0008006" key="5">
    <source>
        <dbReference type="Google" id="ProtNLM"/>
    </source>
</evidence>
<dbReference type="InterPro" id="IPR051719">
    <property type="entry name" value="CASTOR_mTORC1"/>
</dbReference>
<dbReference type="RefSeq" id="WP_179777177.1">
    <property type="nucleotide sequence ID" value="NZ_JACCFK010000002.1"/>
</dbReference>